<evidence type="ECO:0000313" key="1">
    <source>
        <dbReference type="EMBL" id="CAL1372057.1"/>
    </source>
</evidence>
<name>A0AAV2DGR7_9ROSI</name>
<dbReference type="Proteomes" id="UP001497516">
    <property type="component" value="Chromosome 2"/>
</dbReference>
<sequence length="67" mass="6987">MLERSTAEGELAGDEELVRAGEKSAIVAADGEDAEAPVSADPAVCAEGPGVDELLAKYDQQISDRRL</sequence>
<protein>
    <submittedName>
        <fullName evidence="1">Uncharacterized protein</fullName>
    </submittedName>
</protein>
<keyword evidence="2" id="KW-1185">Reference proteome</keyword>
<dbReference type="EMBL" id="OZ034815">
    <property type="protein sequence ID" value="CAL1372057.1"/>
    <property type="molecule type" value="Genomic_DNA"/>
</dbReference>
<organism evidence="1 2">
    <name type="scientific">Linum trigynum</name>
    <dbReference type="NCBI Taxonomy" id="586398"/>
    <lineage>
        <taxon>Eukaryota</taxon>
        <taxon>Viridiplantae</taxon>
        <taxon>Streptophyta</taxon>
        <taxon>Embryophyta</taxon>
        <taxon>Tracheophyta</taxon>
        <taxon>Spermatophyta</taxon>
        <taxon>Magnoliopsida</taxon>
        <taxon>eudicotyledons</taxon>
        <taxon>Gunneridae</taxon>
        <taxon>Pentapetalae</taxon>
        <taxon>rosids</taxon>
        <taxon>fabids</taxon>
        <taxon>Malpighiales</taxon>
        <taxon>Linaceae</taxon>
        <taxon>Linum</taxon>
    </lineage>
</organism>
<gene>
    <name evidence="1" type="ORF">LTRI10_LOCUS14082</name>
</gene>
<dbReference type="AlphaFoldDB" id="A0AAV2DGR7"/>
<proteinExistence type="predicted"/>
<reference evidence="1 2" key="1">
    <citation type="submission" date="2024-04" db="EMBL/GenBank/DDBJ databases">
        <authorList>
            <person name="Fracassetti M."/>
        </authorList>
    </citation>
    <scope>NUCLEOTIDE SEQUENCE [LARGE SCALE GENOMIC DNA]</scope>
</reference>
<evidence type="ECO:0000313" key="2">
    <source>
        <dbReference type="Proteomes" id="UP001497516"/>
    </source>
</evidence>
<accession>A0AAV2DGR7</accession>